<proteinExistence type="evidence at transcript level"/>
<sequence>HYTFIVFFLFKLVFLQLCFCFFFYSIFQIFYLFQLDLELVWMVHLYRYFTARFLSNPLALLYSAVQRITTTDQSQPHPLSEPRKLM</sequence>
<feature type="non-terminal residue" evidence="2">
    <location>
        <position position="1"/>
    </location>
</feature>
<dbReference type="EMBL" id="GAMD01000152">
    <property type="protein sequence ID" value="JAB01439.1"/>
    <property type="molecule type" value="mRNA"/>
</dbReference>
<evidence type="ECO:0000313" key="2">
    <source>
        <dbReference type="EMBL" id="JAB01439.1"/>
    </source>
</evidence>
<organism evidence="2">
    <name type="scientific">Anopheles aquasalis</name>
    <name type="common">Malaria mosquito</name>
    <dbReference type="NCBI Taxonomy" id="42839"/>
    <lineage>
        <taxon>Eukaryota</taxon>
        <taxon>Metazoa</taxon>
        <taxon>Ecdysozoa</taxon>
        <taxon>Arthropoda</taxon>
        <taxon>Hexapoda</taxon>
        <taxon>Insecta</taxon>
        <taxon>Pterygota</taxon>
        <taxon>Neoptera</taxon>
        <taxon>Endopterygota</taxon>
        <taxon>Diptera</taxon>
        <taxon>Nematocera</taxon>
        <taxon>Culicoidea</taxon>
        <taxon>Culicidae</taxon>
        <taxon>Anophelinae</taxon>
        <taxon>Anopheles</taxon>
    </lineage>
</organism>
<feature type="transmembrane region" description="Helical" evidence="1">
    <location>
        <begin position="12"/>
        <end position="33"/>
    </location>
</feature>
<keyword evidence="1" id="KW-0472">Membrane</keyword>
<protein>
    <submittedName>
        <fullName evidence="2">Putative secreted protein</fullName>
    </submittedName>
</protein>
<name>T1EAS6_ANOAQ</name>
<reference evidence="2" key="1">
    <citation type="submission" date="2013-07" db="EMBL/GenBank/DDBJ databases">
        <title>Transcriptome sequencing and developmental regulation of gene expression in Anopheles aquasalis.</title>
        <authorList>
            <consortium name="Brazilian Malaria Network (MCT/CNPq/MS/SCTIE/DECIT/PRONEX 555648/2009-5) and Research Network on Bioactive Molecules from Arthropod Vectors (NAP-MOBIARVE"/>
            <consortium name="University of Sao Paulo)"/>
            <person name="Marinotti O."/>
            <person name="Ribeiro J.M.C."/>
            <person name="Costa-da-Silva A.L."/>
            <person name="Silva M.C.P."/>
            <person name="Lopes A.R."/>
            <person name="Barros M.S."/>
            <person name="Sa-Nunes A."/>
            <person name="Konjin B.B."/>
            <person name="Carvalho E."/>
            <person name="Suesdek L."/>
            <person name="Silva-Neto M.A.C."/>
            <person name="Capurro M.L."/>
        </authorList>
    </citation>
    <scope>NUCLEOTIDE SEQUENCE</scope>
    <source>
        <tissue evidence="2">Whole body</tissue>
    </source>
</reference>
<dbReference type="AlphaFoldDB" id="T1EAS6"/>
<evidence type="ECO:0000256" key="1">
    <source>
        <dbReference type="SAM" id="Phobius"/>
    </source>
</evidence>
<keyword evidence="1" id="KW-1133">Transmembrane helix</keyword>
<keyword evidence="1" id="KW-0812">Transmembrane</keyword>
<accession>T1EAS6</accession>